<evidence type="ECO:0000313" key="2">
    <source>
        <dbReference type="Proteomes" id="UP000831113"/>
    </source>
</evidence>
<keyword evidence="2" id="KW-1185">Reference proteome</keyword>
<gene>
    <name evidence="1" type="ORF">MTX78_23260</name>
</gene>
<name>A0ABY4D5P4_9BACT</name>
<protein>
    <submittedName>
        <fullName evidence="1">Uncharacterized protein</fullName>
    </submittedName>
</protein>
<organism evidence="1 2">
    <name type="scientific">Hymenobacter tibetensis</name>
    <dbReference type="NCBI Taxonomy" id="497967"/>
    <lineage>
        <taxon>Bacteria</taxon>
        <taxon>Pseudomonadati</taxon>
        <taxon>Bacteroidota</taxon>
        <taxon>Cytophagia</taxon>
        <taxon>Cytophagales</taxon>
        <taxon>Hymenobacteraceae</taxon>
        <taxon>Hymenobacter</taxon>
    </lineage>
</organism>
<geneLocation type="plasmid" evidence="1 2">
    <name>unnamed1</name>
</geneLocation>
<accession>A0ABY4D5P4</accession>
<evidence type="ECO:0000313" key="1">
    <source>
        <dbReference type="EMBL" id="UOG77349.1"/>
    </source>
</evidence>
<sequence length="176" mass="19446">MQDKLDSSMNLLSQPKNVLPVYTLAVPWTCEQVNEKIKDGDLYKSMLDALVLMQVAQCNNLADNKSNPDSACVTVITHSDNVDNDTMRVVGYIPLFFSSKTISSASKKLIELAKLPAGQDPSTIVVESAIGTYPIAQYLNKIKNTTPVIVLMPRHMALISKELTPELYRAAFKITK</sequence>
<proteinExistence type="predicted"/>
<dbReference type="Proteomes" id="UP000831113">
    <property type="component" value="Plasmid unnamed1"/>
</dbReference>
<dbReference type="RefSeq" id="WP_243803096.1">
    <property type="nucleotide sequence ID" value="NZ_CP094670.1"/>
</dbReference>
<keyword evidence="1" id="KW-0614">Plasmid</keyword>
<dbReference type="EMBL" id="CP094670">
    <property type="protein sequence ID" value="UOG77349.1"/>
    <property type="molecule type" value="Genomic_DNA"/>
</dbReference>
<reference evidence="1 2" key="1">
    <citation type="submission" date="2022-03" db="EMBL/GenBank/DDBJ databases">
        <title>Hymenobactersp. isolated from the air.</title>
        <authorList>
            <person name="Won M."/>
            <person name="Kwon S.-W."/>
        </authorList>
    </citation>
    <scope>NUCLEOTIDE SEQUENCE [LARGE SCALE GENOMIC DNA]</scope>
    <source>
        <strain evidence="1 2">KACC 21982</strain>
        <plasmid evidence="1 2">unnamed1</plasmid>
    </source>
</reference>